<reference evidence="2" key="1">
    <citation type="journal article" date="2020" name="Fungal Divers.">
        <title>Resolving the Mortierellaceae phylogeny through synthesis of multi-gene phylogenetics and phylogenomics.</title>
        <authorList>
            <person name="Vandepol N."/>
            <person name="Liber J."/>
            <person name="Desiro A."/>
            <person name="Na H."/>
            <person name="Kennedy M."/>
            <person name="Barry K."/>
            <person name="Grigoriev I.V."/>
            <person name="Miller A.N."/>
            <person name="O'Donnell K."/>
            <person name="Stajich J.E."/>
            <person name="Bonito G."/>
        </authorList>
    </citation>
    <scope>NUCLEOTIDE SEQUENCE</scope>
    <source>
        <strain evidence="2">KOD1015</strain>
    </source>
</reference>
<feature type="region of interest" description="Disordered" evidence="1">
    <location>
        <begin position="284"/>
        <end position="342"/>
    </location>
</feature>
<feature type="compositionally biased region" description="Polar residues" evidence="1">
    <location>
        <begin position="220"/>
        <end position="238"/>
    </location>
</feature>
<evidence type="ECO:0000313" key="3">
    <source>
        <dbReference type="Proteomes" id="UP000780801"/>
    </source>
</evidence>
<organism evidence="2 3">
    <name type="scientific">Lunasporangiospora selenospora</name>
    <dbReference type="NCBI Taxonomy" id="979761"/>
    <lineage>
        <taxon>Eukaryota</taxon>
        <taxon>Fungi</taxon>
        <taxon>Fungi incertae sedis</taxon>
        <taxon>Mucoromycota</taxon>
        <taxon>Mortierellomycotina</taxon>
        <taxon>Mortierellomycetes</taxon>
        <taxon>Mortierellales</taxon>
        <taxon>Mortierellaceae</taxon>
        <taxon>Lunasporangiospora</taxon>
    </lineage>
</organism>
<feature type="compositionally biased region" description="Low complexity" evidence="1">
    <location>
        <begin position="288"/>
        <end position="315"/>
    </location>
</feature>
<gene>
    <name evidence="2" type="ORF">BGW38_008874</name>
</gene>
<feature type="compositionally biased region" description="Basic residues" evidence="1">
    <location>
        <begin position="258"/>
        <end position="267"/>
    </location>
</feature>
<feature type="compositionally biased region" description="Polar residues" evidence="1">
    <location>
        <begin position="56"/>
        <end position="83"/>
    </location>
</feature>
<proteinExistence type="predicted"/>
<feature type="compositionally biased region" description="Low complexity" evidence="1">
    <location>
        <begin position="246"/>
        <end position="257"/>
    </location>
</feature>
<dbReference type="AlphaFoldDB" id="A0A9P6FYV1"/>
<dbReference type="Proteomes" id="UP000780801">
    <property type="component" value="Unassembled WGS sequence"/>
</dbReference>
<feature type="compositionally biased region" description="Polar residues" evidence="1">
    <location>
        <begin position="99"/>
        <end position="123"/>
    </location>
</feature>
<feature type="region of interest" description="Disordered" evidence="1">
    <location>
        <begin position="55"/>
        <end position="152"/>
    </location>
</feature>
<feature type="compositionally biased region" description="Basic and acidic residues" evidence="1">
    <location>
        <begin position="125"/>
        <end position="142"/>
    </location>
</feature>
<sequence>MVNRAEETLGSGAVEISSSGVILLTDKRKAGADEDSNAVYNRICTTLQSLIDEAQSALQKSDTPTSPTNPSNGQDTKAGSSVLTPKGREGDAPLRPLSSIRTRTLNSSGVGTSPLSSPTTANRRNPRDSFSRFDNNDHERISRPPMFKSFETDDPLSLYNPWESTYAGTSEVSRIYWRQKHEEQHDRYRKSCQRVTLELEQRFYNTSTDSDDSEAPSERSAVSTTLSAIGLGPSSSLARDTRPLHRSSSSVSLPLRSSLRKSGSKSERLKKKYQVQFLNLQPLDPMESSATTASASTSTSTPTSTSGSSPSTSSSSKRDDRYELTSRQRDHQVQRSVKHQSVGSNRSRGVVLQLYELWQQTWLRTRIMHVIAGSVEVVIIIWIVIRASRATLTWFGIQPKTFSEWLSFAYNRQWRITGGSSSMASSSSAAAVGTTAKEIYAKIRKDGIRLRHVHMWNQGEPEALVEDVVMGMKVGSSPGLTPSNVIYGPAKKVLIHAATGVVLACLSDGARRLARKL</sequence>
<dbReference type="EMBL" id="JAABOA010000627">
    <property type="protein sequence ID" value="KAF9583681.1"/>
    <property type="molecule type" value="Genomic_DNA"/>
</dbReference>
<dbReference type="OrthoDB" id="2438198at2759"/>
<feature type="compositionally biased region" description="Basic and acidic residues" evidence="1">
    <location>
        <begin position="316"/>
        <end position="333"/>
    </location>
</feature>
<feature type="region of interest" description="Disordered" evidence="1">
    <location>
        <begin position="205"/>
        <end position="267"/>
    </location>
</feature>
<protein>
    <submittedName>
        <fullName evidence="2">Uncharacterized protein</fullName>
    </submittedName>
</protein>
<evidence type="ECO:0000256" key="1">
    <source>
        <dbReference type="SAM" id="MobiDB-lite"/>
    </source>
</evidence>
<keyword evidence="3" id="KW-1185">Reference proteome</keyword>
<name>A0A9P6FYV1_9FUNG</name>
<accession>A0A9P6FYV1</accession>
<evidence type="ECO:0000313" key="2">
    <source>
        <dbReference type="EMBL" id="KAF9583681.1"/>
    </source>
</evidence>
<comment type="caution">
    <text evidence="2">The sequence shown here is derived from an EMBL/GenBank/DDBJ whole genome shotgun (WGS) entry which is preliminary data.</text>
</comment>